<evidence type="ECO:0000313" key="3">
    <source>
        <dbReference type="Proteomes" id="UP000259683"/>
    </source>
</evidence>
<feature type="compositionally biased region" description="Basic and acidic residues" evidence="1">
    <location>
        <begin position="1"/>
        <end position="16"/>
    </location>
</feature>
<proteinExistence type="predicted"/>
<protein>
    <submittedName>
        <fullName evidence="2">Uncharacterized protein</fullName>
    </submittedName>
</protein>
<dbReference type="Proteomes" id="UP000259683">
    <property type="component" value="Segment"/>
</dbReference>
<evidence type="ECO:0000313" key="2">
    <source>
        <dbReference type="EMBL" id="AXQ69640.1"/>
    </source>
</evidence>
<evidence type="ECO:0000256" key="1">
    <source>
        <dbReference type="SAM" id="MobiDB-lite"/>
    </source>
</evidence>
<reference evidence="2" key="2">
    <citation type="submission" date="2021-07" db="EMBL/GenBank/DDBJ databases">
        <title>Giant CbK-like Caulobacter bacteriophages have genetically divergent genomes.</title>
        <authorList>
            <person name="Wilson K."/>
            <person name="Ely B."/>
        </authorList>
    </citation>
    <scope>NUCLEOTIDE SEQUENCE</scope>
</reference>
<dbReference type="EMBL" id="MH588547">
    <property type="protein sequence ID" value="AXQ69640.1"/>
    <property type="molecule type" value="Genomic_DNA"/>
</dbReference>
<name>A0A385ED96_9CAUD</name>
<sequence>MSMKKKSPDKSVEPIKVHNGGHSTDAADPRKVKALARRLMRPLRREARNLGYALAIHGSRKRDIDLVAVPWTADAAPPEKLAKALRHELKKLYGIKGEVPPNQFHPKPHGRLVWCWWIKSWTYIDLSVFPPLPAAPVEAEPEAPALSVEKWIS</sequence>
<organism evidence="2 3">
    <name type="scientific">Caulobacter phage CcrSC</name>
    <dbReference type="NCBI Taxonomy" id="2283272"/>
    <lineage>
        <taxon>Viruses</taxon>
        <taxon>Duplodnaviria</taxon>
        <taxon>Heunggongvirae</taxon>
        <taxon>Uroviricota</taxon>
        <taxon>Caudoviricetes</taxon>
        <taxon>Jeanschmidtviridae</taxon>
        <taxon>Bertelyvirus</taxon>
        <taxon>Bertelyvirus SC</taxon>
    </lineage>
</organism>
<reference evidence="2" key="1">
    <citation type="submission" date="2018-07" db="EMBL/GenBank/DDBJ databases">
        <authorList>
            <person name="Wilson K.M."/>
            <person name="Ely B."/>
        </authorList>
    </citation>
    <scope>NUCLEOTIDE SEQUENCE</scope>
</reference>
<gene>
    <name evidence="2" type="ORF">CcrSC_gp058c</name>
</gene>
<accession>A0A385ED96</accession>
<feature type="region of interest" description="Disordered" evidence="1">
    <location>
        <begin position="1"/>
        <end position="27"/>
    </location>
</feature>
<keyword evidence="3" id="KW-1185">Reference proteome</keyword>